<dbReference type="EMBL" id="JAIXMP010000033">
    <property type="protein sequence ID" value="KAI9250162.1"/>
    <property type="molecule type" value="Genomic_DNA"/>
</dbReference>
<keyword evidence="2" id="KW-1185">Reference proteome</keyword>
<evidence type="ECO:0000313" key="1">
    <source>
        <dbReference type="EMBL" id="KAI9250162.1"/>
    </source>
</evidence>
<reference evidence="1" key="2">
    <citation type="submission" date="2023-02" db="EMBL/GenBank/DDBJ databases">
        <authorList>
            <consortium name="DOE Joint Genome Institute"/>
            <person name="Mondo S.J."/>
            <person name="Chang Y."/>
            <person name="Wang Y."/>
            <person name="Ahrendt S."/>
            <person name="Andreopoulos W."/>
            <person name="Barry K."/>
            <person name="Beard J."/>
            <person name="Benny G.L."/>
            <person name="Blankenship S."/>
            <person name="Bonito G."/>
            <person name="Cuomo C."/>
            <person name="Desiro A."/>
            <person name="Gervers K.A."/>
            <person name="Hundley H."/>
            <person name="Kuo A."/>
            <person name="LaButti K."/>
            <person name="Lang B.F."/>
            <person name="Lipzen A."/>
            <person name="O'Donnell K."/>
            <person name="Pangilinan J."/>
            <person name="Reynolds N."/>
            <person name="Sandor L."/>
            <person name="Smith M.W."/>
            <person name="Tsang A."/>
            <person name="Grigoriev I.V."/>
            <person name="Stajich J.E."/>
            <person name="Spatafora J.W."/>
        </authorList>
    </citation>
    <scope>NUCLEOTIDE SEQUENCE</scope>
    <source>
        <strain evidence="1">RSA 2281</strain>
    </source>
</reference>
<proteinExistence type="predicted"/>
<evidence type="ECO:0000313" key="2">
    <source>
        <dbReference type="Proteomes" id="UP001209540"/>
    </source>
</evidence>
<reference evidence="1" key="1">
    <citation type="journal article" date="2022" name="IScience">
        <title>Evolution of zygomycete secretomes and the origins of terrestrial fungal ecologies.</title>
        <authorList>
            <person name="Chang Y."/>
            <person name="Wang Y."/>
            <person name="Mondo S."/>
            <person name="Ahrendt S."/>
            <person name="Andreopoulos W."/>
            <person name="Barry K."/>
            <person name="Beard J."/>
            <person name="Benny G.L."/>
            <person name="Blankenship S."/>
            <person name="Bonito G."/>
            <person name="Cuomo C."/>
            <person name="Desiro A."/>
            <person name="Gervers K.A."/>
            <person name="Hundley H."/>
            <person name="Kuo A."/>
            <person name="LaButti K."/>
            <person name="Lang B.F."/>
            <person name="Lipzen A."/>
            <person name="O'Donnell K."/>
            <person name="Pangilinan J."/>
            <person name="Reynolds N."/>
            <person name="Sandor L."/>
            <person name="Smith M.E."/>
            <person name="Tsang A."/>
            <person name="Grigoriev I.V."/>
            <person name="Stajich J.E."/>
            <person name="Spatafora J.W."/>
        </authorList>
    </citation>
    <scope>NUCLEOTIDE SEQUENCE</scope>
    <source>
        <strain evidence="1">RSA 2281</strain>
    </source>
</reference>
<comment type="caution">
    <text evidence="1">The sequence shown here is derived from an EMBL/GenBank/DDBJ whole genome shotgun (WGS) entry which is preliminary data.</text>
</comment>
<sequence>MKTHGKINSDENKSRQKNYLTAMSSIYYEECYHKLMKLSIKEVTHREVQGKKQPRLPYVGFQ</sequence>
<protein>
    <submittedName>
        <fullName evidence="1">Uncharacterized protein</fullName>
    </submittedName>
</protein>
<gene>
    <name evidence="1" type="ORF">BDA99DRAFT_523015</name>
</gene>
<name>A0AAD5P995_9FUNG</name>
<accession>A0AAD5P995</accession>
<dbReference type="AlphaFoldDB" id="A0AAD5P995"/>
<organism evidence="1 2">
    <name type="scientific">Phascolomyces articulosus</name>
    <dbReference type="NCBI Taxonomy" id="60185"/>
    <lineage>
        <taxon>Eukaryota</taxon>
        <taxon>Fungi</taxon>
        <taxon>Fungi incertae sedis</taxon>
        <taxon>Mucoromycota</taxon>
        <taxon>Mucoromycotina</taxon>
        <taxon>Mucoromycetes</taxon>
        <taxon>Mucorales</taxon>
        <taxon>Lichtheimiaceae</taxon>
        <taxon>Phascolomyces</taxon>
    </lineage>
</organism>
<dbReference type="Proteomes" id="UP001209540">
    <property type="component" value="Unassembled WGS sequence"/>
</dbReference>